<accession>A0ACC0CJI2</accession>
<comment type="caution">
    <text evidence="1">The sequence shown here is derived from an EMBL/GenBank/DDBJ whole genome shotgun (WGS) entry which is preliminary data.</text>
</comment>
<keyword evidence="2" id="KW-1185">Reference proteome</keyword>
<dbReference type="Proteomes" id="UP001497680">
    <property type="component" value="Unassembled WGS sequence"/>
</dbReference>
<protein>
    <submittedName>
        <fullName evidence="1">Six-hairpin glycosidase-like protein</fullName>
    </submittedName>
</protein>
<name>A0ACC0CJI2_9PEZI</name>
<evidence type="ECO:0000313" key="1">
    <source>
        <dbReference type="EMBL" id="KAI6080568.1"/>
    </source>
</evidence>
<evidence type="ECO:0000313" key="2">
    <source>
        <dbReference type="Proteomes" id="UP001497680"/>
    </source>
</evidence>
<gene>
    <name evidence="1" type="ORF">F4821DRAFT_251191</name>
</gene>
<reference evidence="1 2" key="1">
    <citation type="journal article" date="2022" name="New Phytol.">
        <title>Ecological generalism drives hyperdiversity of secondary metabolite gene clusters in xylarialean endophytes.</title>
        <authorList>
            <person name="Franco M.E.E."/>
            <person name="Wisecaver J.H."/>
            <person name="Arnold A.E."/>
            <person name="Ju Y.M."/>
            <person name="Slot J.C."/>
            <person name="Ahrendt S."/>
            <person name="Moore L.P."/>
            <person name="Eastman K.E."/>
            <person name="Scott K."/>
            <person name="Konkel Z."/>
            <person name="Mondo S.J."/>
            <person name="Kuo A."/>
            <person name="Hayes R.D."/>
            <person name="Haridas S."/>
            <person name="Andreopoulos B."/>
            <person name="Riley R."/>
            <person name="LaButti K."/>
            <person name="Pangilinan J."/>
            <person name="Lipzen A."/>
            <person name="Amirebrahimi M."/>
            <person name="Yan J."/>
            <person name="Adam C."/>
            <person name="Keymanesh K."/>
            <person name="Ng V."/>
            <person name="Louie K."/>
            <person name="Northen T."/>
            <person name="Drula E."/>
            <person name="Henrissat B."/>
            <person name="Hsieh H.M."/>
            <person name="Youens-Clark K."/>
            <person name="Lutzoni F."/>
            <person name="Miadlikowska J."/>
            <person name="Eastwood D.C."/>
            <person name="Hamelin R.C."/>
            <person name="Grigoriev I.V."/>
            <person name="U'Ren J.M."/>
        </authorList>
    </citation>
    <scope>NUCLEOTIDE SEQUENCE [LARGE SCALE GENOMIC DNA]</scope>
    <source>
        <strain evidence="1 2">ER1909</strain>
    </source>
</reference>
<sequence length="700" mass="77811">MLLYSFPFWLIAPRGIYAACGIDRRHVVRSFNPHRNASSETTPLQVGNGNFAFGVDVTGLQTFSPFATMSTWGWHNFSLPTTSGQTSVDDFSGLDWWTHGRLVNYNQPNPAESDISNWLIQNPQRVNLATIGFSFAEDDVTEEKLEDKSQTLDLWTGQISSAFAYNGTPVEVETWADSSSDTIGIAIESELLSGGSLGVFFDFPLPTRNKFDAPFVGVFNATDQHITSLQAGENSATIRHDIDATSYHVTVSWEPSAKISGPLDGKHRYILKSSQGVNKIKLSVAFSPAPNTDAPPFAGIAAASTAWWESFWRSGAFIDLTGAKSPNAIELQRRTILSQYLTAVNSASSYPPQESGLVNNGWYGKFHLEMILWHLLHFARWNHFPLLRRSVPTMYSKYLDSSVDRANLQGYDGARWGKMTDPTGRSAPGEINSLLIWQQPHPLYFAEIEYRSFPSEATLKSWDDILTATADFMASYAFYNQSTGFYDLGPPMYPASENTNPNATINPAFELAYWRFGLDVAIKWKERQNTSVPEKWIEVRDNLAPLPIAEDAFAVYEGIPNMWENTTVQDHPAMSAVFGLLPPPSSGPPLNMTIVKNTADKIRDLWDLEDCWGWDFPMLAMNSLRLGDVDQAVTYLLHPLFEFDDAGYPVGGSRVPTPYFPGSSSFLLAMAMMAGGWDGEPGPHFPESWNVQVEGFVPGL</sequence>
<dbReference type="EMBL" id="MU394434">
    <property type="protein sequence ID" value="KAI6080568.1"/>
    <property type="molecule type" value="Genomic_DNA"/>
</dbReference>
<organism evidence="1 2">
    <name type="scientific">Hypoxylon rubiginosum</name>
    <dbReference type="NCBI Taxonomy" id="110542"/>
    <lineage>
        <taxon>Eukaryota</taxon>
        <taxon>Fungi</taxon>
        <taxon>Dikarya</taxon>
        <taxon>Ascomycota</taxon>
        <taxon>Pezizomycotina</taxon>
        <taxon>Sordariomycetes</taxon>
        <taxon>Xylariomycetidae</taxon>
        <taxon>Xylariales</taxon>
        <taxon>Hypoxylaceae</taxon>
        <taxon>Hypoxylon</taxon>
    </lineage>
</organism>
<proteinExistence type="predicted"/>